<dbReference type="RefSeq" id="XP_028464957.1">
    <property type="nucleotide sequence ID" value="XM_028608207.1"/>
</dbReference>
<dbReference type="Pfam" id="PF06985">
    <property type="entry name" value="HET"/>
    <property type="match status" value="1"/>
</dbReference>
<proteinExistence type="predicted"/>
<sequence>MAAVIFWSAIGFAHVVKKHRDKRPYKHSAASIDPERRKETRILTLVPGSFLDDLRGEIHTVSLDDPIPSHLPYEAVSHGWVPSMSNNNKSDCVKIGSSSRRLWLPQYLGTMLRYLRHKDRPRNLWVDYICIDQHNLAEKAQHVAMMRDVYASAARVVVWLGQEADDSTAALSLLEDLGWMVEFDFENHARMRPSPAAAAVGGHSHSWADPAVPLPYDQDDLWSIYHLVHRPWFGRLWSRLHIAAAAAAADPAATVVVVCGNKVASWDLLRNAFACVANKRRHYLDRSADSQPELRFARRFEMLLLFLCQGSRGDGGNTGDYTFAELLDQGRKFSCEDPRERVHAALGMASDVDADLMGLLPDYTVSKAQVYRDAVLRYIAHAGDANILASCEMVTSSSTTALDERLPSWVPDWCVKRAANRMPMHLASGLSGAHVEFIPDSDCGGILRAAGIRCATVKSARLLFADLVPLPDVVAAVRRCAPTDVLTARYRPRRQHPEQEHDASTTTLLEAYCAVLAWGLFASSYHPAVEAYPDLEASVDALKTVLTTVPREEGQREGEGESARGSDSYDSVTLGFATHLLASCRGRAVLTTEEGYIGLGPRETRPGDRIVVLLGCDVPLVLRQVRSSRSATAGEAGEAVVVVGDCYVEGLMTGEALLGPLPEGMRIVMDCEDSEEQATPIFVHGKGVWNGEGEDPRIDRVRGLTKGECEKRELVAMEDLLTPPNLRAVGVNVVRMDLV</sequence>
<dbReference type="Pfam" id="PF26639">
    <property type="entry name" value="Het-6_barrel"/>
    <property type="match status" value="1"/>
</dbReference>
<reference evidence="3 4" key="1">
    <citation type="journal article" date="2018" name="Mol. Ecol.">
        <title>The obligate alkalophilic soda-lake fungus Sodiomyces alkalinus has shifted to a protein diet.</title>
        <authorList>
            <person name="Grum-Grzhimaylo A.A."/>
            <person name="Falkoski D.L."/>
            <person name="van den Heuvel J."/>
            <person name="Valero-Jimenez C.A."/>
            <person name="Min B."/>
            <person name="Choi I.G."/>
            <person name="Lipzen A."/>
            <person name="Daum C.G."/>
            <person name="Aanen D.K."/>
            <person name="Tsang A."/>
            <person name="Henrissat B."/>
            <person name="Bilanenko E.N."/>
            <person name="de Vries R.P."/>
            <person name="van Kan J.A.L."/>
            <person name="Grigoriev I.V."/>
            <person name="Debets A.J.M."/>
        </authorList>
    </citation>
    <scope>NUCLEOTIDE SEQUENCE [LARGE SCALE GENOMIC DNA]</scope>
    <source>
        <strain evidence="3 4">F11</strain>
    </source>
</reference>
<keyword evidence="4" id="KW-1185">Reference proteome</keyword>
<dbReference type="STRING" id="1314773.A0A3N2PRK6"/>
<gene>
    <name evidence="3" type="ORF">SODALDRAFT_280002</name>
</gene>
<evidence type="ECO:0000313" key="4">
    <source>
        <dbReference type="Proteomes" id="UP000272025"/>
    </source>
</evidence>
<dbReference type="InterPro" id="IPR010730">
    <property type="entry name" value="HET"/>
</dbReference>
<feature type="region of interest" description="Disordered" evidence="1">
    <location>
        <begin position="548"/>
        <end position="567"/>
    </location>
</feature>
<dbReference type="GeneID" id="39576685"/>
<evidence type="ECO:0000256" key="1">
    <source>
        <dbReference type="SAM" id="MobiDB-lite"/>
    </source>
</evidence>
<dbReference type="EMBL" id="ML119057">
    <property type="protein sequence ID" value="ROT37151.1"/>
    <property type="molecule type" value="Genomic_DNA"/>
</dbReference>
<dbReference type="InterPro" id="IPR052895">
    <property type="entry name" value="HetReg/Transcr_Mod"/>
</dbReference>
<accession>A0A3N2PRK6</accession>
<feature type="domain" description="Heterokaryon incompatibility" evidence="2">
    <location>
        <begin position="73"/>
        <end position="237"/>
    </location>
</feature>
<dbReference type="OrthoDB" id="4850726at2759"/>
<dbReference type="PANTHER" id="PTHR24148:SF64">
    <property type="entry name" value="HETEROKARYON INCOMPATIBILITY DOMAIN-CONTAINING PROTEIN"/>
    <property type="match status" value="1"/>
</dbReference>
<dbReference type="AlphaFoldDB" id="A0A3N2PRK6"/>
<dbReference type="PANTHER" id="PTHR24148">
    <property type="entry name" value="ANKYRIN REPEAT DOMAIN-CONTAINING PROTEIN 39 HOMOLOG-RELATED"/>
    <property type="match status" value="1"/>
</dbReference>
<name>A0A3N2PRK6_SODAK</name>
<feature type="compositionally biased region" description="Basic and acidic residues" evidence="1">
    <location>
        <begin position="550"/>
        <end position="564"/>
    </location>
</feature>
<dbReference type="Proteomes" id="UP000272025">
    <property type="component" value="Unassembled WGS sequence"/>
</dbReference>
<protein>
    <recommendedName>
        <fullName evidence="2">Heterokaryon incompatibility domain-containing protein</fullName>
    </recommendedName>
</protein>
<evidence type="ECO:0000313" key="3">
    <source>
        <dbReference type="EMBL" id="ROT37151.1"/>
    </source>
</evidence>
<evidence type="ECO:0000259" key="2">
    <source>
        <dbReference type="Pfam" id="PF06985"/>
    </source>
</evidence>
<organism evidence="3 4">
    <name type="scientific">Sodiomyces alkalinus (strain CBS 110278 / VKM F-3762 / F11)</name>
    <name type="common">Alkaliphilic filamentous fungus</name>
    <dbReference type="NCBI Taxonomy" id="1314773"/>
    <lineage>
        <taxon>Eukaryota</taxon>
        <taxon>Fungi</taxon>
        <taxon>Dikarya</taxon>
        <taxon>Ascomycota</taxon>
        <taxon>Pezizomycotina</taxon>
        <taxon>Sordariomycetes</taxon>
        <taxon>Hypocreomycetidae</taxon>
        <taxon>Glomerellales</taxon>
        <taxon>Plectosphaerellaceae</taxon>
        <taxon>Sodiomyces</taxon>
    </lineage>
</organism>